<protein>
    <submittedName>
        <fullName evidence="1">Acyl-CoA thioester hydrolase</fullName>
    </submittedName>
</protein>
<dbReference type="GO" id="GO:0047617">
    <property type="term" value="F:fatty acyl-CoA hydrolase activity"/>
    <property type="evidence" value="ECO:0007669"/>
    <property type="project" value="TreeGrafter"/>
</dbReference>
<dbReference type="PANTHER" id="PTHR31793:SF24">
    <property type="entry name" value="LONG-CHAIN ACYL-COA THIOESTERASE FADM"/>
    <property type="match status" value="1"/>
</dbReference>
<dbReference type="EMBL" id="FMAU01000001">
    <property type="protein sequence ID" value="SCB91590.1"/>
    <property type="molecule type" value="Genomic_DNA"/>
</dbReference>
<evidence type="ECO:0000313" key="2">
    <source>
        <dbReference type="Proteomes" id="UP000181997"/>
    </source>
</evidence>
<dbReference type="RefSeq" id="WP_032087423.1">
    <property type="nucleotide sequence ID" value="NZ_FMAU01000001.1"/>
</dbReference>
<keyword evidence="1" id="KW-0378">Hydrolase</keyword>
<evidence type="ECO:0000313" key="1">
    <source>
        <dbReference type="EMBL" id="SCB91590.1"/>
    </source>
</evidence>
<proteinExistence type="predicted"/>
<dbReference type="Pfam" id="PF13279">
    <property type="entry name" value="4HBT_2"/>
    <property type="match status" value="1"/>
</dbReference>
<dbReference type="InterPro" id="IPR050563">
    <property type="entry name" value="4-hydroxybenzoyl-CoA_TE"/>
</dbReference>
<organism evidence="1 2">
    <name type="scientific">[Bacillus] enclensis</name>
    <dbReference type="NCBI Taxonomy" id="1402860"/>
    <lineage>
        <taxon>Bacteria</taxon>
        <taxon>Bacillati</taxon>
        <taxon>Bacillota</taxon>
        <taxon>Bacilli</taxon>
        <taxon>Bacillales</taxon>
        <taxon>Bacillaceae</taxon>
        <taxon>Rossellomorea</taxon>
    </lineage>
</organism>
<dbReference type="PANTHER" id="PTHR31793">
    <property type="entry name" value="4-HYDROXYBENZOYL-COA THIOESTERASE FAMILY MEMBER"/>
    <property type="match status" value="1"/>
</dbReference>
<dbReference type="Gene3D" id="3.10.129.10">
    <property type="entry name" value="Hotdog Thioesterase"/>
    <property type="match status" value="1"/>
</dbReference>
<accession>A0A0V8HNE7</accession>
<dbReference type="OrthoDB" id="9799036at2"/>
<sequence length="156" mass="18236">MKHITYIKDIDTWQEEFHFSIEIKVRFSETDMFGHLNNTVPFTYFEEARTDFFKYQGFMQDWVKPDHETIPVVADLQCDFLKQVYFGERLNVYVKAATVGKSSVDLHYMGVNEKQDVCFVGRGTMVQISRKTGKGVPWTEEMRKKFDCPSVMSSSS</sequence>
<gene>
    <name evidence="1" type="ORF">GA0061094_1377</name>
</gene>
<name>A0A0V8HNE7_9BACI</name>
<dbReference type="CDD" id="cd00586">
    <property type="entry name" value="4HBT"/>
    <property type="match status" value="1"/>
</dbReference>
<dbReference type="SUPFAM" id="SSF54637">
    <property type="entry name" value="Thioesterase/thiol ester dehydrase-isomerase"/>
    <property type="match status" value="1"/>
</dbReference>
<keyword evidence="2" id="KW-1185">Reference proteome</keyword>
<dbReference type="Proteomes" id="UP000181997">
    <property type="component" value="Unassembled WGS sequence"/>
</dbReference>
<reference evidence="2" key="1">
    <citation type="submission" date="2016-08" db="EMBL/GenBank/DDBJ databases">
        <authorList>
            <person name="Varghese N."/>
            <person name="Submissions Spin"/>
        </authorList>
    </citation>
    <scope>NUCLEOTIDE SEQUENCE [LARGE SCALE GENOMIC DNA]</scope>
    <source>
        <strain evidence="2">SGD-1123</strain>
    </source>
</reference>
<dbReference type="AlphaFoldDB" id="A0A0V8HNE7"/>
<dbReference type="InterPro" id="IPR029069">
    <property type="entry name" value="HotDog_dom_sf"/>
</dbReference>